<dbReference type="PANTHER" id="PTHR11360:SF303">
    <property type="entry name" value="MAJOR FACILITATOR SUPERFAMILY (MFS) PROFILE DOMAIN-CONTAINING PROTEIN"/>
    <property type="match status" value="1"/>
</dbReference>
<feature type="transmembrane region" description="Helical" evidence="1">
    <location>
        <begin position="42"/>
        <end position="63"/>
    </location>
</feature>
<feature type="transmembrane region" description="Helical" evidence="1">
    <location>
        <begin position="75"/>
        <end position="93"/>
    </location>
</feature>
<dbReference type="EnsemblMetazoa" id="XM_011680930">
    <property type="protein sequence ID" value="XP_011679232"/>
    <property type="gene ID" value="LOC593663"/>
</dbReference>
<keyword evidence="1" id="KW-0472">Membrane</keyword>
<organism evidence="2 3">
    <name type="scientific">Strongylocentrotus purpuratus</name>
    <name type="common">Purple sea urchin</name>
    <dbReference type="NCBI Taxonomy" id="7668"/>
    <lineage>
        <taxon>Eukaryota</taxon>
        <taxon>Metazoa</taxon>
        <taxon>Echinodermata</taxon>
        <taxon>Eleutherozoa</taxon>
        <taxon>Echinozoa</taxon>
        <taxon>Echinoidea</taxon>
        <taxon>Euechinoidea</taxon>
        <taxon>Echinacea</taxon>
        <taxon>Camarodonta</taxon>
        <taxon>Echinidea</taxon>
        <taxon>Strongylocentrotidae</taxon>
        <taxon>Strongylocentrotus</taxon>
    </lineage>
</organism>
<dbReference type="KEGG" id="spu:593663"/>
<evidence type="ECO:0008006" key="4">
    <source>
        <dbReference type="Google" id="ProtNLM"/>
    </source>
</evidence>
<dbReference type="InterPro" id="IPR036259">
    <property type="entry name" value="MFS_trans_sf"/>
</dbReference>
<evidence type="ECO:0000313" key="3">
    <source>
        <dbReference type="Proteomes" id="UP000007110"/>
    </source>
</evidence>
<reference evidence="2" key="2">
    <citation type="submission" date="2021-01" db="UniProtKB">
        <authorList>
            <consortium name="EnsemblMetazoa"/>
        </authorList>
    </citation>
    <scope>IDENTIFICATION</scope>
</reference>
<name>A0A7M7HPG8_STRPU</name>
<dbReference type="SUPFAM" id="SSF103473">
    <property type="entry name" value="MFS general substrate transporter"/>
    <property type="match status" value="2"/>
</dbReference>
<dbReference type="Proteomes" id="UP000007110">
    <property type="component" value="Unassembled WGS sequence"/>
</dbReference>
<dbReference type="FunFam" id="1.20.1250.20:FF:001332">
    <property type="entry name" value="Uncharacterized protein"/>
    <property type="match status" value="1"/>
</dbReference>
<dbReference type="GeneID" id="593663"/>
<dbReference type="AlphaFoldDB" id="A0A7M7HPG8"/>
<feature type="transmembrane region" description="Helical" evidence="1">
    <location>
        <begin position="99"/>
        <end position="119"/>
    </location>
</feature>
<sequence length="297" mass="32521">MAKPGARIILAARFTFFCMEIGLAKSFGVLVPELEEQLQTSNAIIGLITSLSLATMYLGSPIAKILIHQLPRPRMLTTLSGLAGGCALIATAFTRNLVFLGLLFMFVGGWVLFVVLYAVEHGIDIARGTYLTTSGAVGGIVSSILMSIGLRYRPEWSPLYLLWNQALQTVVFFLQILYSSYSYLMVMSFLIGFGLFGHNVTIEAVLSEVVQSKNFPDACSVFYLIVGIGYIGSGYIAGFVRDQTGNIELLFVFLGATSMASCGLILLIVILMRRKPNLRSLDSVQKEDQKSDEARRV</sequence>
<dbReference type="RefSeq" id="XP_011679232.2">
    <property type="nucleotide sequence ID" value="XM_011680930.2"/>
</dbReference>
<evidence type="ECO:0000313" key="2">
    <source>
        <dbReference type="EnsemblMetazoa" id="XP_011679232"/>
    </source>
</evidence>
<feature type="transmembrane region" description="Helical" evidence="1">
    <location>
        <begin position="218"/>
        <end position="237"/>
    </location>
</feature>
<feature type="transmembrane region" description="Helical" evidence="1">
    <location>
        <begin position="172"/>
        <end position="197"/>
    </location>
</feature>
<feature type="transmembrane region" description="Helical" evidence="1">
    <location>
        <begin position="131"/>
        <end position="152"/>
    </location>
</feature>
<keyword evidence="1" id="KW-0812">Transmembrane</keyword>
<keyword evidence="3" id="KW-1185">Reference proteome</keyword>
<reference evidence="3" key="1">
    <citation type="submission" date="2015-02" db="EMBL/GenBank/DDBJ databases">
        <title>Genome sequencing for Strongylocentrotus purpuratus.</title>
        <authorList>
            <person name="Murali S."/>
            <person name="Liu Y."/>
            <person name="Vee V."/>
            <person name="English A."/>
            <person name="Wang M."/>
            <person name="Skinner E."/>
            <person name="Han Y."/>
            <person name="Muzny D.M."/>
            <person name="Worley K.C."/>
            <person name="Gibbs R.A."/>
        </authorList>
    </citation>
    <scope>NUCLEOTIDE SEQUENCE</scope>
</reference>
<protein>
    <recommendedName>
        <fullName evidence="4">Major facilitator superfamily (MFS) profile domain-containing protein</fullName>
    </recommendedName>
</protein>
<dbReference type="Gene3D" id="1.20.1250.20">
    <property type="entry name" value="MFS general substrate transporter like domains"/>
    <property type="match status" value="2"/>
</dbReference>
<dbReference type="InterPro" id="IPR050327">
    <property type="entry name" value="Proton-linked_MCT"/>
</dbReference>
<proteinExistence type="predicted"/>
<feature type="transmembrane region" description="Helical" evidence="1">
    <location>
        <begin position="249"/>
        <end position="271"/>
    </location>
</feature>
<keyword evidence="1" id="KW-1133">Transmembrane helix</keyword>
<accession>A0A7M7HPG8</accession>
<evidence type="ECO:0000256" key="1">
    <source>
        <dbReference type="SAM" id="Phobius"/>
    </source>
</evidence>
<dbReference type="PANTHER" id="PTHR11360">
    <property type="entry name" value="MONOCARBOXYLATE TRANSPORTER"/>
    <property type="match status" value="1"/>
</dbReference>